<name>A0A2S4LWI8_9BURK</name>
<organism evidence="1 2">
    <name type="scientific">Paraburkholderia eburnea</name>
    <dbReference type="NCBI Taxonomy" id="1189126"/>
    <lineage>
        <taxon>Bacteria</taxon>
        <taxon>Pseudomonadati</taxon>
        <taxon>Pseudomonadota</taxon>
        <taxon>Betaproteobacteria</taxon>
        <taxon>Burkholderiales</taxon>
        <taxon>Burkholderiaceae</taxon>
        <taxon>Paraburkholderia</taxon>
    </lineage>
</organism>
<dbReference type="RefSeq" id="WP_103707173.1">
    <property type="nucleotide sequence ID" value="NZ_PQGA01000022.1"/>
</dbReference>
<dbReference type="Pfam" id="PF05125">
    <property type="entry name" value="Phage_cap_P2"/>
    <property type="match status" value="1"/>
</dbReference>
<evidence type="ECO:0000313" key="1">
    <source>
        <dbReference type="EMBL" id="POR46735.1"/>
    </source>
</evidence>
<dbReference type="AlphaFoldDB" id="A0A2S4LWI8"/>
<gene>
    <name evidence="1" type="ORF">B0G62_12251</name>
</gene>
<dbReference type="OrthoDB" id="5464529at2"/>
<dbReference type="NCBIfam" id="TIGR01551">
    <property type="entry name" value="major_capsid_P2"/>
    <property type="match status" value="1"/>
</dbReference>
<evidence type="ECO:0000313" key="2">
    <source>
        <dbReference type="Proteomes" id="UP000237381"/>
    </source>
</evidence>
<protein>
    <submittedName>
        <fullName evidence="1">P2 family phage major capsid protein</fullName>
    </submittedName>
</protein>
<accession>A0A2S4LWI8</accession>
<comment type="caution">
    <text evidence="1">The sequence shown here is derived from an EMBL/GenBank/DDBJ whole genome shotgun (WGS) entry which is preliminary data.</text>
</comment>
<dbReference type="InterPro" id="IPR006441">
    <property type="entry name" value="Phage_P2_GpN"/>
</dbReference>
<reference evidence="1 2" key="1">
    <citation type="submission" date="2018-01" db="EMBL/GenBank/DDBJ databases">
        <title>Genomic Encyclopedia of Type Strains, Phase III (KMG-III): the genomes of soil and plant-associated and newly described type strains.</title>
        <authorList>
            <person name="Whitman W."/>
        </authorList>
    </citation>
    <scope>NUCLEOTIDE SEQUENCE [LARGE SCALE GENOMIC DNA]</scope>
    <source>
        <strain evidence="1 2">JCM 18070</strain>
    </source>
</reference>
<proteinExistence type="predicted"/>
<keyword evidence="2" id="KW-1185">Reference proteome</keyword>
<dbReference type="EMBL" id="PQGA01000022">
    <property type="protein sequence ID" value="POR46735.1"/>
    <property type="molecule type" value="Genomic_DNA"/>
</dbReference>
<dbReference type="Proteomes" id="UP000237381">
    <property type="component" value="Unassembled WGS sequence"/>
</dbReference>
<sequence>MRNETRAKFDAYLGDIAKLNGVPNAAVKFTVDPSVQQTLEGRIQASSEFLKRINMIGVDAQAGQKIGLGIGGPIASTTDTSAKDRTPVDPATLDDSGYFCTQTNFDTALSYGRLDAWAHKPEFQTLIRDAILTRTALDRICIGFNGTSRAATSDRTKNPLLQDVNKGWLQKFRDNASDRVLHEVEKDSGKVKIGKGADYENLDALVLDALQLLDEWYRDDPSVVVVLGSALLHDKYFPIVSNANVATEQAALDLVVSSKRIGGKQAVSAPFIPADKMLITRLDNLSIYYQNGGRRRSVIDNPRRDQVENFESSNEAYVVEDYGCGAVVENIEIEKAAA</sequence>